<feature type="transmembrane region" description="Helical" evidence="10">
    <location>
        <begin position="80"/>
        <end position="100"/>
    </location>
</feature>
<dbReference type="EMBL" id="CAJFDH010000001">
    <property type="protein sequence ID" value="CAD5207422.1"/>
    <property type="molecule type" value="Genomic_DNA"/>
</dbReference>
<evidence type="ECO:0000313" key="12">
    <source>
        <dbReference type="Proteomes" id="UP000614601"/>
    </source>
</evidence>
<feature type="transmembrane region" description="Helical" evidence="10">
    <location>
        <begin position="591"/>
        <end position="612"/>
    </location>
</feature>
<feature type="transmembrane region" description="Helical" evidence="10">
    <location>
        <begin position="128"/>
        <end position="154"/>
    </location>
</feature>
<feature type="transmembrane region" description="Helical" evidence="10">
    <location>
        <begin position="494"/>
        <end position="518"/>
    </location>
</feature>
<feature type="binding site" evidence="7">
    <location>
        <position position="59"/>
    </location>
    <ligand>
        <name>Na(+)</name>
        <dbReference type="ChEBI" id="CHEBI:29101"/>
        <label>1</label>
    </ligand>
</feature>
<keyword evidence="5 10" id="KW-1133">Transmembrane helix</keyword>
<evidence type="ECO:0000256" key="3">
    <source>
        <dbReference type="ARBA" id="ARBA00022692"/>
    </source>
</evidence>
<feature type="transmembrane region" description="Helical" evidence="10">
    <location>
        <begin position="255"/>
        <end position="274"/>
    </location>
</feature>
<dbReference type="PROSITE" id="PS50267">
    <property type="entry name" value="NA_NEUROTRAN_SYMP_3"/>
    <property type="match status" value="1"/>
</dbReference>
<dbReference type="InterPro" id="IPR037272">
    <property type="entry name" value="SNS_sf"/>
</dbReference>
<feature type="transmembrane region" description="Helical" evidence="10">
    <location>
        <begin position="463"/>
        <end position="488"/>
    </location>
</feature>
<dbReference type="GO" id="GO:0005332">
    <property type="term" value="F:gamma-aminobutyric acid:sodium:chloride symporter activity"/>
    <property type="evidence" value="ECO:0007669"/>
    <property type="project" value="TreeGrafter"/>
</dbReference>
<keyword evidence="6 10" id="KW-0472">Membrane</keyword>
<proteinExistence type="predicted"/>
<feature type="transmembrane region" description="Helical" evidence="10">
    <location>
        <begin position="329"/>
        <end position="351"/>
    </location>
</feature>
<evidence type="ECO:0000256" key="7">
    <source>
        <dbReference type="PIRSR" id="PIRSR600175-1"/>
    </source>
</evidence>
<gene>
    <name evidence="11" type="ORF">BOKJ2_LOCUS2106</name>
</gene>
<dbReference type="AlphaFoldDB" id="A0A811JW21"/>
<evidence type="ECO:0000256" key="8">
    <source>
        <dbReference type="PIRSR" id="PIRSR600175-2"/>
    </source>
</evidence>
<keyword evidence="7" id="KW-0479">Metal-binding</keyword>
<reference evidence="11" key="1">
    <citation type="submission" date="2020-09" db="EMBL/GenBank/DDBJ databases">
        <authorList>
            <person name="Kikuchi T."/>
        </authorList>
    </citation>
    <scope>NUCLEOTIDE SEQUENCE</scope>
    <source>
        <strain evidence="11">SH1</strain>
    </source>
</reference>
<sequence>MACAWLRFLLVIPTVVVNKVINLQLVADSLSDCYSMSSTTIPERAQWDSGVQFILTCIGYAVGLGNIWRFPSLAYEHGGGAFLIPYLSCSFLVGFPLLYLEMSLGQFSRSGPAVLYGRIRPVYQGVGWCMAGISLMVAIYYNVIVAWTMVYLYILVTGRSKEWSSCRNDFNTIYCQSSLEDQRCADENGATNATDWAFYFNGSCHYGAEDGVKALRDKLYETVLPAVSPAEEFFEKYVLEKTATMDDLGGFNWKVVAALALAWIMTAMVLLKGVKMMGKIAPYSATIPYIIIVMLFIRGVTLDGAKIGLDYYILKPNMTVIYDPETWRAAATHVCYSLAIAFGGLMSLSSFNPIKHNCFKDALIITVADAIMSMFGGTAVFSVLGFMSKQLDAPIETVVQSGTGLAFIAYPEAMSRMPLPWLWSALFFIMLFILGITSQFGLAEVMITAIYDQFPKIRVYKAWIAVGVCTTLFFAGLCMCTRAGIFFFNIFNDYTASFSIMFLVLLELYLIVHVYGLSNYMKDIHYMMGEPKNFVSRWLGPTGKYVQFVWKYIAPIESAAIFVVVLITQIGNKMYYGKGKRQYEYPTWAILFGWGLSLIPLMSLPLFVLYNLQKFKRQGRSWKELFRLQPKWTSYERNIKEEQKRLAEQNGTNGTTRVSVVPLGDELKPESAWVEPNLREQETEAGTEETADTNTQRIATIDLENGANGK</sequence>
<feature type="transmembrane region" description="Helical" evidence="10">
    <location>
        <begin position="286"/>
        <end position="309"/>
    </location>
</feature>
<feature type="disulfide bond" evidence="8">
    <location>
        <begin position="166"/>
        <end position="175"/>
    </location>
</feature>
<evidence type="ECO:0000256" key="2">
    <source>
        <dbReference type="ARBA" id="ARBA00022448"/>
    </source>
</evidence>
<comment type="caution">
    <text evidence="11">The sequence shown here is derived from an EMBL/GenBank/DDBJ whole genome shotgun (WGS) entry which is preliminary data.</text>
</comment>
<evidence type="ECO:0000256" key="4">
    <source>
        <dbReference type="ARBA" id="ARBA00022847"/>
    </source>
</evidence>
<dbReference type="PANTHER" id="PTHR11616">
    <property type="entry name" value="SODIUM/CHLORIDE DEPENDENT TRANSPORTER"/>
    <property type="match status" value="1"/>
</dbReference>
<keyword evidence="8" id="KW-1015">Disulfide bond</keyword>
<evidence type="ECO:0000256" key="9">
    <source>
        <dbReference type="SAM" id="MobiDB-lite"/>
    </source>
</evidence>
<dbReference type="PANTHER" id="PTHR11616:SF326">
    <property type="entry name" value="SODIUM-DEPENDENT TRANSPORTER SNF-5"/>
    <property type="match status" value="1"/>
</dbReference>
<organism evidence="11 12">
    <name type="scientific">Bursaphelenchus okinawaensis</name>
    <dbReference type="NCBI Taxonomy" id="465554"/>
    <lineage>
        <taxon>Eukaryota</taxon>
        <taxon>Metazoa</taxon>
        <taxon>Ecdysozoa</taxon>
        <taxon>Nematoda</taxon>
        <taxon>Chromadorea</taxon>
        <taxon>Rhabditida</taxon>
        <taxon>Tylenchina</taxon>
        <taxon>Tylenchomorpha</taxon>
        <taxon>Aphelenchoidea</taxon>
        <taxon>Aphelenchoididae</taxon>
        <taxon>Bursaphelenchus</taxon>
    </lineage>
</organism>
<keyword evidence="4" id="KW-0769">Symport</keyword>
<dbReference type="EMBL" id="CAJFCW020000001">
    <property type="protein sequence ID" value="CAG9085574.1"/>
    <property type="molecule type" value="Genomic_DNA"/>
</dbReference>
<dbReference type="GO" id="GO:0043005">
    <property type="term" value="C:neuron projection"/>
    <property type="evidence" value="ECO:0007669"/>
    <property type="project" value="TreeGrafter"/>
</dbReference>
<feature type="region of interest" description="Disordered" evidence="9">
    <location>
        <begin position="672"/>
        <end position="710"/>
    </location>
</feature>
<evidence type="ECO:0000313" key="11">
    <source>
        <dbReference type="EMBL" id="CAD5207422.1"/>
    </source>
</evidence>
<dbReference type="GO" id="GO:0046872">
    <property type="term" value="F:metal ion binding"/>
    <property type="evidence" value="ECO:0007669"/>
    <property type="project" value="UniProtKB-KW"/>
</dbReference>
<dbReference type="Pfam" id="PF00209">
    <property type="entry name" value="SNF"/>
    <property type="match status" value="1"/>
</dbReference>
<dbReference type="OrthoDB" id="6581954at2759"/>
<dbReference type="Proteomes" id="UP000783686">
    <property type="component" value="Unassembled WGS sequence"/>
</dbReference>
<feature type="binding site" evidence="7">
    <location>
        <position position="61"/>
    </location>
    <ligand>
        <name>Na(+)</name>
        <dbReference type="ChEBI" id="CHEBI:29101"/>
        <label>1</label>
    </ligand>
</feature>
<feature type="transmembrane region" description="Helical" evidence="10">
    <location>
        <begin position="421"/>
        <end position="451"/>
    </location>
</feature>
<dbReference type="GO" id="GO:0005886">
    <property type="term" value="C:plasma membrane"/>
    <property type="evidence" value="ECO:0007669"/>
    <property type="project" value="TreeGrafter"/>
</dbReference>
<feature type="binding site" evidence="7">
    <location>
        <position position="66"/>
    </location>
    <ligand>
        <name>Na(+)</name>
        <dbReference type="ChEBI" id="CHEBI:29101"/>
        <label>1</label>
    </ligand>
</feature>
<protein>
    <recommendedName>
        <fullName evidence="13">Transporter</fullName>
    </recommendedName>
</protein>
<dbReference type="SUPFAM" id="SSF161070">
    <property type="entry name" value="SNF-like"/>
    <property type="match status" value="1"/>
</dbReference>
<name>A0A811JW21_9BILA</name>
<feature type="binding site" evidence="7">
    <location>
        <position position="438"/>
    </location>
    <ligand>
        <name>Na(+)</name>
        <dbReference type="ChEBI" id="CHEBI:29101"/>
        <label>1</label>
    </ligand>
</feature>
<comment type="subcellular location">
    <subcellularLocation>
        <location evidence="1">Membrane</location>
        <topology evidence="1">Multi-pass membrane protein</topology>
    </subcellularLocation>
</comment>
<keyword evidence="3 10" id="KW-0812">Transmembrane</keyword>
<evidence type="ECO:0000256" key="6">
    <source>
        <dbReference type="ARBA" id="ARBA00023136"/>
    </source>
</evidence>
<keyword evidence="7" id="KW-0915">Sodium</keyword>
<evidence type="ECO:0008006" key="13">
    <source>
        <dbReference type="Google" id="ProtNLM"/>
    </source>
</evidence>
<feature type="binding site" evidence="7">
    <location>
        <position position="337"/>
    </location>
    <ligand>
        <name>Na(+)</name>
        <dbReference type="ChEBI" id="CHEBI:29101"/>
        <label>1</label>
    </ligand>
</feature>
<feature type="binding site" evidence="7">
    <location>
        <position position="434"/>
    </location>
    <ligand>
        <name>Na(+)</name>
        <dbReference type="ChEBI" id="CHEBI:29101"/>
        <label>1</label>
    </ligand>
</feature>
<evidence type="ECO:0000256" key="5">
    <source>
        <dbReference type="ARBA" id="ARBA00022989"/>
    </source>
</evidence>
<feature type="transmembrane region" description="Helical" evidence="10">
    <location>
        <begin position="552"/>
        <end position="571"/>
    </location>
</feature>
<feature type="transmembrane region" description="Helical" evidence="10">
    <location>
        <begin position="363"/>
        <end position="387"/>
    </location>
</feature>
<keyword evidence="12" id="KW-1185">Reference proteome</keyword>
<evidence type="ECO:0000256" key="1">
    <source>
        <dbReference type="ARBA" id="ARBA00004141"/>
    </source>
</evidence>
<keyword evidence="2" id="KW-0813">Transport</keyword>
<dbReference type="InterPro" id="IPR000175">
    <property type="entry name" value="Na/ntran_symport"/>
</dbReference>
<evidence type="ECO:0000256" key="10">
    <source>
        <dbReference type="SAM" id="Phobius"/>
    </source>
</evidence>
<feature type="binding site" evidence="7">
    <location>
        <position position="62"/>
    </location>
    <ligand>
        <name>Na(+)</name>
        <dbReference type="ChEBI" id="CHEBI:29101"/>
        <label>1</label>
    </ligand>
</feature>
<dbReference type="PRINTS" id="PR00176">
    <property type="entry name" value="NANEUSMPORT"/>
</dbReference>
<accession>A0A811JW21</accession>
<dbReference type="Proteomes" id="UP000614601">
    <property type="component" value="Unassembled WGS sequence"/>
</dbReference>